<dbReference type="Proteomes" id="UP000477750">
    <property type="component" value="Unassembled WGS sequence"/>
</dbReference>
<dbReference type="PANTHER" id="PTHR24421">
    <property type="entry name" value="NITRATE/NITRITE SENSOR PROTEIN NARX-RELATED"/>
    <property type="match status" value="1"/>
</dbReference>
<sequence>MKLPQIPQWAWDAGVMLVAVVHLALVIDMDNQPVAGFAIAGVAALLLRRRYPFLVFLVTLPAAFLVFEKVASMIALYTLTSTARRPWKPIAATAMLAVCFVFQGMQLHYLFLGEWRAPFDEAVAYLPEFVSPLGHFLRASLYYVAMAAVPTLFGYSRLTRRRLAGRLVEIGEAREHEQRLLTQQALAAERAQLAREMHDVVSHQVSLIAVQAGALELQAPDARTRTTAEAIREVSVTTLEELRQMVRVLHASGRRREEPVPQPSIAQLERLVEGSGIDARLEIGPLPELDPPAQRAVYRTVQEALTNVRKHAPGATTSVRLAAAGRSVVVEVANTRATRPVVELPSSGVGLLGLRQRAELLDGEIEYGPDGDGGWRLRLTLPPAGG</sequence>
<dbReference type="InterPro" id="IPR036890">
    <property type="entry name" value="HATPase_C_sf"/>
</dbReference>
<feature type="transmembrane region" description="Helical" evidence="9">
    <location>
        <begin position="53"/>
        <end position="78"/>
    </location>
</feature>
<dbReference type="AlphaFoldDB" id="A0A6L5G4D5"/>
<keyword evidence="6 12" id="KW-0418">Kinase</keyword>
<evidence type="ECO:0000256" key="8">
    <source>
        <dbReference type="ARBA" id="ARBA00023012"/>
    </source>
</evidence>
<feature type="transmembrane region" description="Helical" evidence="9">
    <location>
        <begin position="136"/>
        <end position="156"/>
    </location>
</feature>
<proteinExistence type="predicted"/>
<dbReference type="EMBL" id="WIAO01000002">
    <property type="protein sequence ID" value="MQM24506.1"/>
    <property type="molecule type" value="Genomic_DNA"/>
</dbReference>
<dbReference type="InterPro" id="IPR050482">
    <property type="entry name" value="Sensor_HK_TwoCompSys"/>
</dbReference>
<evidence type="ECO:0000256" key="4">
    <source>
        <dbReference type="ARBA" id="ARBA00022679"/>
    </source>
</evidence>
<dbReference type="Gene3D" id="1.20.5.1930">
    <property type="match status" value="1"/>
</dbReference>
<keyword evidence="9" id="KW-0812">Transmembrane</keyword>
<comment type="catalytic activity">
    <reaction evidence="1">
        <text>ATP + protein L-histidine = ADP + protein N-phospho-L-histidine.</text>
        <dbReference type="EC" id="2.7.13.3"/>
    </reaction>
</comment>
<dbReference type="PANTHER" id="PTHR24421:SF10">
    <property type="entry name" value="NITRATE_NITRITE SENSOR PROTEIN NARQ"/>
    <property type="match status" value="1"/>
</dbReference>
<feature type="transmembrane region" description="Helical" evidence="9">
    <location>
        <begin position="90"/>
        <end position="111"/>
    </location>
</feature>
<keyword evidence="4" id="KW-0808">Transferase</keyword>
<dbReference type="Gene3D" id="3.30.565.10">
    <property type="entry name" value="Histidine kinase-like ATPase, C-terminal domain"/>
    <property type="match status" value="1"/>
</dbReference>
<gene>
    <name evidence="12" type="ORF">GFD30_02750</name>
</gene>
<dbReference type="GO" id="GO:0000155">
    <property type="term" value="F:phosphorelay sensor kinase activity"/>
    <property type="evidence" value="ECO:0007669"/>
    <property type="project" value="InterPro"/>
</dbReference>
<dbReference type="InterPro" id="IPR003594">
    <property type="entry name" value="HATPase_dom"/>
</dbReference>
<evidence type="ECO:0000256" key="5">
    <source>
        <dbReference type="ARBA" id="ARBA00022741"/>
    </source>
</evidence>
<keyword evidence="9" id="KW-0472">Membrane</keyword>
<evidence type="ECO:0000256" key="6">
    <source>
        <dbReference type="ARBA" id="ARBA00022777"/>
    </source>
</evidence>
<feature type="domain" description="Signal transduction histidine kinase subgroup 3 dimerisation and phosphoacceptor" evidence="11">
    <location>
        <begin position="189"/>
        <end position="251"/>
    </location>
</feature>
<dbReference type="InterPro" id="IPR011712">
    <property type="entry name" value="Sig_transdc_His_kin_sub3_dim/P"/>
</dbReference>
<name>A0A6L5G4D5_9ACTN</name>
<evidence type="ECO:0000256" key="9">
    <source>
        <dbReference type="SAM" id="Phobius"/>
    </source>
</evidence>
<comment type="caution">
    <text evidence="12">The sequence shown here is derived from an EMBL/GenBank/DDBJ whole genome shotgun (WGS) entry which is preliminary data.</text>
</comment>
<keyword evidence="3" id="KW-0597">Phosphoprotein</keyword>
<feature type="domain" description="Histidine kinase/HSP90-like ATPase" evidence="10">
    <location>
        <begin position="294"/>
        <end position="383"/>
    </location>
</feature>
<evidence type="ECO:0000313" key="13">
    <source>
        <dbReference type="Proteomes" id="UP000477750"/>
    </source>
</evidence>
<keyword evidence="13" id="KW-1185">Reference proteome</keyword>
<evidence type="ECO:0000256" key="1">
    <source>
        <dbReference type="ARBA" id="ARBA00000085"/>
    </source>
</evidence>
<reference evidence="12 13" key="1">
    <citation type="submission" date="2019-10" db="EMBL/GenBank/DDBJ databases">
        <title>Glycomyces albidus sp. nov., a novel actinomycete isolated from rhizosphere soil of wheat (Triticum aestivum L.).</title>
        <authorList>
            <person name="Qian L."/>
        </authorList>
    </citation>
    <scope>NUCLEOTIDE SEQUENCE [LARGE SCALE GENOMIC DNA]</scope>
    <source>
        <strain evidence="12 13">NEAU-7082</strain>
    </source>
</reference>
<dbReference type="GO" id="GO:0046983">
    <property type="term" value="F:protein dimerization activity"/>
    <property type="evidence" value="ECO:0007669"/>
    <property type="project" value="InterPro"/>
</dbReference>
<evidence type="ECO:0000259" key="11">
    <source>
        <dbReference type="Pfam" id="PF07730"/>
    </source>
</evidence>
<protein>
    <recommendedName>
        <fullName evidence="2">histidine kinase</fullName>
        <ecNumber evidence="2">2.7.13.3</ecNumber>
    </recommendedName>
</protein>
<evidence type="ECO:0000256" key="7">
    <source>
        <dbReference type="ARBA" id="ARBA00022840"/>
    </source>
</evidence>
<feature type="transmembrane region" description="Helical" evidence="9">
    <location>
        <begin position="9"/>
        <end position="27"/>
    </location>
</feature>
<keyword evidence="8" id="KW-0902">Two-component regulatory system</keyword>
<dbReference type="SUPFAM" id="SSF55874">
    <property type="entry name" value="ATPase domain of HSP90 chaperone/DNA topoisomerase II/histidine kinase"/>
    <property type="match status" value="1"/>
</dbReference>
<organism evidence="12 13">
    <name type="scientific">Glycomyces albidus</name>
    <dbReference type="NCBI Taxonomy" id="2656774"/>
    <lineage>
        <taxon>Bacteria</taxon>
        <taxon>Bacillati</taxon>
        <taxon>Actinomycetota</taxon>
        <taxon>Actinomycetes</taxon>
        <taxon>Glycomycetales</taxon>
        <taxon>Glycomycetaceae</taxon>
        <taxon>Glycomyces</taxon>
    </lineage>
</organism>
<dbReference type="CDD" id="cd16917">
    <property type="entry name" value="HATPase_UhpB-NarQ-NarX-like"/>
    <property type="match status" value="1"/>
</dbReference>
<dbReference type="GO" id="GO:0005524">
    <property type="term" value="F:ATP binding"/>
    <property type="evidence" value="ECO:0007669"/>
    <property type="project" value="UniProtKB-KW"/>
</dbReference>
<dbReference type="Pfam" id="PF07730">
    <property type="entry name" value="HisKA_3"/>
    <property type="match status" value="1"/>
</dbReference>
<evidence type="ECO:0000259" key="10">
    <source>
        <dbReference type="Pfam" id="PF02518"/>
    </source>
</evidence>
<keyword evidence="5" id="KW-0547">Nucleotide-binding</keyword>
<evidence type="ECO:0000256" key="2">
    <source>
        <dbReference type="ARBA" id="ARBA00012438"/>
    </source>
</evidence>
<keyword evidence="7" id="KW-0067">ATP-binding</keyword>
<dbReference type="Pfam" id="PF02518">
    <property type="entry name" value="HATPase_c"/>
    <property type="match status" value="1"/>
</dbReference>
<dbReference type="GO" id="GO:0016020">
    <property type="term" value="C:membrane"/>
    <property type="evidence" value="ECO:0007669"/>
    <property type="project" value="InterPro"/>
</dbReference>
<dbReference type="RefSeq" id="WP_153023671.1">
    <property type="nucleotide sequence ID" value="NZ_WIAO01000002.1"/>
</dbReference>
<evidence type="ECO:0000313" key="12">
    <source>
        <dbReference type="EMBL" id="MQM24506.1"/>
    </source>
</evidence>
<dbReference type="EC" id="2.7.13.3" evidence="2"/>
<accession>A0A6L5G4D5</accession>
<keyword evidence="9" id="KW-1133">Transmembrane helix</keyword>
<evidence type="ECO:0000256" key="3">
    <source>
        <dbReference type="ARBA" id="ARBA00022553"/>
    </source>
</evidence>